<dbReference type="InterPro" id="IPR001845">
    <property type="entry name" value="HTH_ArsR_DNA-bd_dom"/>
</dbReference>
<evidence type="ECO:0000256" key="1">
    <source>
        <dbReference type="SAM" id="MobiDB-lite"/>
    </source>
</evidence>
<evidence type="ECO:0000313" key="4">
    <source>
        <dbReference type="Proteomes" id="UP001501599"/>
    </source>
</evidence>
<feature type="region of interest" description="Disordered" evidence="1">
    <location>
        <begin position="149"/>
        <end position="182"/>
    </location>
</feature>
<feature type="region of interest" description="Disordered" evidence="1">
    <location>
        <begin position="59"/>
        <end position="80"/>
    </location>
</feature>
<dbReference type="InterPro" id="IPR011991">
    <property type="entry name" value="ArsR-like_HTH"/>
</dbReference>
<dbReference type="Gene3D" id="1.10.10.10">
    <property type="entry name" value="Winged helix-like DNA-binding domain superfamily/Winged helix DNA-binding domain"/>
    <property type="match status" value="1"/>
</dbReference>
<organism evidence="3 4">
    <name type="scientific">Agrococcus versicolor</name>
    <dbReference type="NCBI Taxonomy" id="501482"/>
    <lineage>
        <taxon>Bacteria</taxon>
        <taxon>Bacillati</taxon>
        <taxon>Actinomycetota</taxon>
        <taxon>Actinomycetes</taxon>
        <taxon>Micrococcales</taxon>
        <taxon>Microbacteriaceae</taxon>
        <taxon>Agrococcus</taxon>
    </lineage>
</organism>
<dbReference type="SUPFAM" id="SSF46785">
    <property type="entry name" value="Winged helix' DNA-binding domain"/>
    <property type="match status" value="1"/>
</dbReference>
<dbReference type="SMART" id="SM00418">
    <property type="entry name" value="HTH_ARSR"/>
    <property type="match status" value="1"/>
</dbReference>
<evidence type="ECO:0000313" key="3">
    <source>
        <dbReference type="EMBL" id="GAA2175734.1"/>
    </source>
</evidence>
<proteinExistence type="predicted"/>
<gene>
    <name evidence="3" type="ORF">GCM10009846_26760</name>
</gene>
<comment type="caution">
    <text evidence="3">The sequence shown here is derived from an EMBL/GenBank/DDBJ whole genome shotgun (WGS) entry which is preliminary data.</text>
</comment>
<dbReference type="InterPro" id="IPR036390">
    <property type="entry name" value="WH_DNA-bd_sf"/>
</dbReference>
<protein>
    <submittedName>
        <fullName evidence="3">Helix-turn-helix domain-containing protein</fullName>
    </submittedName>
</protein>
<name>A0ABP5MNG7_9MICO</name>
<dbReference type="Pfam" id="PF12840">
    <property type="entry name" value="HTH_20"/>
    <property type="match status" value="1"/>
</dbReference>
<accession>A0ABP5MNG7</accession>
<sequence>MLRALAHPLRVEILAVLDDLLEATATEIAERVGESPSNCSFHLRQLEKAGYIERAEPRGTAKPWRPVHASRNLRPDPEDAASVRTSAALGSLYVQREASRVVDFLATPPVGDPEWVRTVMINSSEVWATADELRELGERIVALTAHLEGRSSDPSRRPPGSRRAFLFATVNPDPRSEPTPQG</sequence>
<dbReference type="EMBL" id="BAAAQT010000008">
    <property type="protein sequence ID" value="GAA2175734.1"/>
    <property type="molecule type" value="Genomic_DNA"/>
</dbReference>
<dbReference type="Proteomes" id="UP001501599">
    <property type="component" value="Unassembled WGS sequence"/>
</dbReference>
<dbReference type="InterPro" id="IPR036388">
    <property type="entry name" value="WH-like_DNA-bd_sf"/>
</dbReference>
<dbReference type="CDD" id="cd00090">
    <property type="entry name" value="HTH_ARSR"/>
    <property type="match status" value="1"/>
</dbReference>
<evidence type="ECO:0000259" key="2">
    <source>
        <dbReference type="SMART" id="SM00418"/>
    </source>
</evidence>
<reference evidence="4" key="1">
    <citation type="journal article" date="2019" name="Int. J. Syst. Evol. Microbiol.">
        <title>The Global Catalogue of Microorganisms (GCM) 10K type strain sequencing project: providing services to taxonomists for standard genome sequencing and annotation.</title>
        <authorList>
            <consortium name="The Broad Institute Genomics Platform"/>
            <consortium name="The Broad Institute Genome Sequencing Center for Infectious Disease"/>
            <person name="Wu L."/>
            <person name="Ma J."/>
        </authorList>
    </citation>
    <scope>NUCLEOTIDE SEQUENCE [LARGE SCALE GENOMIC DNA]</scope>
    <source>
        <strain evidence="4">JCM 16026</strain>
    </source>
</reference>
<feature type="domain" description="HTH arsR-type" evidence="2">
    <location>
        <begin position="1"/>
        <end position="89"/>
    </location>
</feature>
<keyword evidence="4" id="KW-1185">Reference proteome</keyword>